<dbReference type="SUPFAM" id="SSF52402">
    <property type="entry name" value="Adenine nucleotide alpha hydrolases-like"/>
    <property type="match status" value="1"/>
</dbReference>
<dbReference type="CDD" id="cd01991">
    <property type="entry name" value="Asn_synthase_B_C"/>
    <property type="match status" value="1"/>
</dbReference>
<keyword evidence="6" id="KW-0315">Glutamine amidotransferase</keyword>
<sequence>MCGIAGIFSPRGRQVQQLKAMTDIIRHRGPDDEGFFIRPKEGRTGLCLDGEDTQRVNDNDQNRVQLQIAEQQHLVLRVGLSHRRLSIVDLSIQGHQPMSYANGRYWISYNGEVYNYVELRTELVSLGYVFQTKTDTEVILAAYAEWGQECLSRFNGMFAFIIYDSLVDSLFVARDRFGVKPLYYMRERDGSIFFASEIKQFSILNGWDPKLDRETAYDFLAFSILDHTSKTLFQNVFQLPPGHQLFIDCKRSEAEQCLKISRWYSLSPQKFEGSYYEACNLFQNLFEDSVRLRMRADVPLGSCLSGGLDSSSIVGVVNHLLQGSGAPVKQHTFSACSEFPQFSEKKWIELAVAKTGSIAHYCQPNVQDVFEQMEKITWHQDEPFGSTSINAQWHVFQMAAEAGVKVMLDGQGSDEQLAGYHSFFTPYLNTLLKQGKFLQLAQEISAMHHLHGYGFKSLKYLANGLLPEVVKDKLKSMDGRAHAAPMWLNIECLSGQNPFMSPDILKSVRAHSLTQLTQSNLQMLLHWEDRNSMAHSLESRVPFLDYRLVEFTTGLPDEYKINKAVTKRILRDSMEEYLPDKIKNRYDKLGFVTPEQLWLRKVAPEMFRAHLDKALDQAGGVFQPDNARQFLENMIDGRTPFNFQPWRIINFGCWMDVFGVKI</sequence>
<evidence type="ECO:0000313" key="10">
    <source>
        <dbReference type="EMBL" id="AXT48166.1"/>
    </source>
</evidence>
<organism evidence="10 11">
    <name type="scientific">Chromobacterium rhizoryzae</name>
    <dbReference type="NCBI Taxonomy" id="1778675"/>
    <lineage>
        <taxon>Bacteria</taxon>
        <taxon>Pseudomonadati</taxon>
        <taxon>Pseudomonadota</taxon>
        <taxon>Betaproteobacteria</taxon>
        <taxon>Neisseriales</taxon>
        <taxon>Chromobacteriaceae</taxon>
        <taxon>Chromobacterium</taxon>
    </lineage>
</organism>
<dbReference type="InterPro" id="IPR001962">
    <property type="entry name" value="Asn_synthase"/>
</dbReference>
<dbReference type="GO" id="GO:0005524">
    <property type="term" value="F:ATP binding"/>
    <property type="evidence" value="ECO:0007669"/>
    <property type="project" value="UniProtKB-KW"/>
</dbReference>
<evidence type="ECO:0000259" key="9">
    <source>
        <dbReference type="PROSITE" id="PS51278"/>
    </source>
</evidence>
<evidence type="ECO:0000256" key="6">
    <source>
        <dbReference type="ARBA" id="ARBA00022962"/>
    </source>
</evidence>
<feature type="domain" description="Glutamine amidotransferase type-2" evidence="9">
    <location>
        <begin position="2"/>
        <end position="250"/>
    </location>
</feature>
<evidence type="ECO:0000256" key="2">
    <source>
        <dbReference type="ARBA" id="ARBA00005752"/>
    </source>
</evidence>
<comment type="similarity">
    <text evidence="2">Belongs to the asparagine synthetase family.</text>
</comment>
<dbReference type="PROSITE" id="PS51278">
    <property type="entry name" value="GATASE_TYPE_2"/>
    <property type="match status" value="1"/>
</dbReference>
<dbReference type="InterPro" id="IPR014729">
    <property type="entry name" value="Rossmann-like_a/b/a_fold"/>
</dbReference>
<dbReference type="Pfam" id="PF13537">
    <property type="entry name" value="GATase_7"/>
    <property type="match status" value="1"/>
</dbReference>
<proteinExistence type="inferred from homology"/>
<dbReference type="InterPro" id="IPR017932">
    <property type="entry name" value="GATase_2_dom"/>
</dbReference>
<accession>A0AAD0RW30</accession>
<dbReference type="InterPro" id="IPR033738">
    <property type="entry name" value="AsnB_N"/>
</dbReference>
<dbReference type="Proteomes" id="UP000259465">
    <property type="component" value="Chromosome"/>
</dbReference>
<evidence type="ECO:0000256" key="7">
    <source>
        <dbReference type="ARBA" id="ARBA00048741"/>
    </source>
</evidence>
<keyword evidence="10" id="KW-0436">Ligase</keyword>
<evidence type="ECO:0000256" key="5">
    <source>
        <dbReference type="ARBA" id="ARBA00022840"/>
    </source>
</evidence>
<dbReference type="PIRSF" id="PIRSF001589">
    <property type="entry name" value="Asn_synthetase_glu-h"/>
    <property type="match status" value="1"/>
</dbReference>
<evidence type="ECO:0000313" key="11">
    <source>
        <dbReference type="Proteomes" id="UP000259465"/>
    </source>
</evidence>
<dbReference type="SUPFAM" id="SSF56235">
    <property type="entry name" value="N-terminal nucleophile aminohydrolases (Ntn hydrolases)"/>
    <property type="match status" value="1"/>
</dbReference>
<feature type="binding site" evidence="8">
    <location>
        <position position="135"/>
    </location>
    <ligand>
        <name>L-glutamine</name>
        <dbReference type="ChEBI" id="CHEBI:58359"/>
    </ligand>
</feature>
<dbReference type="GO" id="GO:0006529">
    <property type="term" value="P:asparagine biosynthetic process"/>
    <property type="evidence" value="ECO:0007669"/>
    <property type="project" value="InterPro"/>
</dbReference>
<dbReference type="PANTHER" id="PTHR43284:SF1">
    <property type="entry name" value="ASPARAGINE SYNTHETASE"/>
    <property type="match status" value="1"/>
</dbReference>
<dbReference type="GO" id="GO:0005829">
    <property type="term" value="C:cytosol"/>
    <property type="evidence" value="ECO:0007669"/>
    <property type="project" value="TreeGrafter"/>
</dbReference>
<evidence type="ECO:0000256" key="8">
    <source>
        <dbReference type="PIRSR" id="PIRSR001589-2"/>
    </source>
</evidence>
<keyword evidence="4 8" id="KW-0547">Nucleotide-binding</keyword>
<keyword evidence="11" id="KW-1185">Reference proteome</keyword>
<dbReference type="InterPro" id="IPR051786">
    <property type="entry name" value="ASN_synthetase/amidase"/>
</dbReference>
<reference evidence="10 11" key="1">
    <citation type="submission" date="2018-08" db="EMBL/GenBank/DDBJ databases">
        <title>Complete genome sequence of JP2-74.</title>
        <authorList>
            <person name="Wu L."/>
        </authorList>
    </citation>
    <scope>NUCLEOTIDE SEQUENCE [LARGE SCALE GENOMIC DNA]</scope>
    <source>
        <strain evidence="10 11">JP2-74</strain>
    </source>
</reference>
<evidence type="ECO:0000256" key="1">
    <source>
        <dbReference type="ARBA" id="ARBA00005187"/>
    </source>
</evidence>
<dbReference type="InterPro" id="IPR029055">
    <property type="entry name" value="Ntn_hydrolases_N"/>
</dbReference>
<protein>
    <recommendedName>
        <fullName evidence="3">asparagine synthase (glutamine-hydrolyzing)</fullName>
        <ecNumber evidence="3">6.3.5.4</ecNumber>
    </recommendedName>
</protein>
<dbReference type="CDD" id="cd00712">
    <property type="entry name" value="AsnB"/>
    <property type="match status" value="1"/>
</dbReference>
<dbReference type="PANTHER" id="PTHR43284">
    <property type="entry name" value="ASPARAGINE SYNTHETASE (GLUTAMINE-HYDROLYZING)"/>
    <property type="match status" value="1"/>
</dbReference>
<evidence type="ECO:0000256" key="4">
    <source>
        <dbReference type="ARBA" id="ARBA00022741"/>
    </source>
</evidence>
<dbReference type="InterPro" id="IPR006426">
    <property type="entry name" value="Asn_synth_AEB"/>
</dbReference>
<dbReference type="Gene3D" id="3.60.20.10">
    <property type="entry name" value="Glutamine Phosphoribosylpyrophosphate, subunit 1, domain 1"/>
    <property type="match status" value="1"/>
</dbReference>
<dbReference type="Pfam" id="PF00733">
    <property type="entry name" value="Asn_synthase"/>
    <property type="match status" value="1"/>
</dbReference>
<comment type="catalytic activity">
    <reaction evidence="7">
        <text>L-aspartate + L-glutamine + ATP + H2O = L-asparagine + L-glutamate + AMP + diphosphate + H(+)</text>
        <dbReference type="Rhea" id="RHEA:12228"/>
        <dbReference type="ChEBI" id="CHEBI:15377"/>
        <dbReference type="ChEBI" id="CHEBI:15378"/>
        <dbReference type="ChEBI" id="CHEBI:29985"/>
        <dbReference type="ChEBI" id="CHEBI:29991"/>
        <dbReference type="ChEBI" id="CHEBI:30616"/>
        <dbReference type="ChEBI" id="CHEBI:33019"/>
        <dbReference type="ChEBI" id="CHEBI:58048"/>
        <dbReference type="ChEBI" id="CHEBI:58359"/>
        <dbReference type="ChEBI" id="CHEBI:456215"/>
        <dbReference type="EC" id="6.3.5.4"/>
    </reaction>
</comment>
<evidence type="ECO:0000256" key="3">
    <source>
        <dbReference type="ARBA" id="ARBA00012737"/>
    </source>
</evidence>
<dbReference type="AlphaFoldDB" id="A0AAD0RW30"/>
<dbReference type="KEGG" id="crz:D1345_19230"/>
<dbReference type="GO" id="GO:0004066">
    <property type="term" value="F:asparagine synthase (glutamine-hydrolyzing) activity"/>
    <property type="evidence" value="ECO:0007669"/>
    <property type="project" value="UniProtKB-EC"/>
</dbReference>
<dbReference type="EMBL" id="CP031968">
    <property type="protein sequence ID" value="AXT48166.1"/>
    <property type="molecule type" value="Genomic_DNA"/>
</dbReference>
<name>A0AAD0RW30_9NEIS</name>
<dbReference type="Gene3D" id="3.40.50.620">
    <property type="entry name" value="HUPs"/>
    <property type="match status" value="1"/>
</dbReference>
<gene>
    <name evidence="10" type="primary">asnB</name>
    <name evidence="10" type="ORF">D1345_19230</name>
</gene>
<comment type="pathway">
    <text evidence="1">Amino-acid biosynthesis; L-asparagine biosynthesis; L-asparagine from L-aspartate (L-Gln route): step 1/1.</text>
</comment>
<keyword evidence="5 8" id="KW-0067">ATP-binding</keyword>
<dbReference type="NCBIfam" id="TIGR01536">
    <property type="entry name" value="asn_synth_AEB"/>
    <property type="match status" value="1"/>
</dbReference>
<dbReference type="EC" id="6.3.5.4" evidence="3"/>